<name>A0ABP7DZ55_9MICC</name>
<sequence>MLVGGALVGLSSIGPLRDYAAVCWIAAGVLFLAAAAAAAYRYGHDRPFLDARQSGQGRLRKPRSTGSSGGAA</sequence>
<dbReference type="Proteomes" id="UP001501536">
    <property type="component" value="Unassembled WGS sequence"/>
</dbReference>
<evidence type="ECO:0000313" key="4">
    <source>
        <dbReference type="Proteomes" id="UP001501536"/>
    </source>
</evidence>
<accession>A0ABP7DZ55</accession>
<dbReference type="EMBL" id="BAABCJ010000007">
    <property type="protein sequence ID" value="GAA3712014.1"/>
    <property type="molecule type" value="Genomic_DNA"/>
</dbReference>
<keyword evidence="2" id="KW-0812">Transmembrane</keyword>
<keyword evidence="2" id="KW-0472">Membrane</keyword>
<organism evidence="3 4">
    <name type="scientific">Zhihengliuella alba</name>
    <dbReference type="NCBI Taxonomy" id="547018"/>
    <lineage>
        <taxon>Bacteria</taxon>
        <taxon>Bacillati</taxon>
        <taxon>Actinomycetota</taxon>
        <taxon>Actinomycetes</taxon>
        <taxon>Micrococcales</taxon>
        <taxon>Micrococcaceae</taxon>
        <taxon>Zhihengliuella</taxon>
    </lineage>
</organism>
<comment type="caution">
    <text evidence="3">The sequence shown here is derived from an EMBL/GenBank/DDBJ whole genome shotgun (WGS) entry which is preliminary data.</text>
</comment>
<reference evidence="4" key="1">
    <citation type="journal article" date="2019" name="Int. J. Syst. Evol. Microbiol.">
        <title>The Global Catalogue of Microorganisms (GCM) 10K type strain sequencing project: providing services to taxonomists for standard genome sequencing and annotation.</title>
        <authorList>
            <consortium name="The Broad Institute Genomics Platform"/>
            <consortium name="The Broad Institute Genome Sequencing Center for Infectious Disease"/>
            <person name="Wu L."/>
            <person name="Ma J."/>
        </authorList>
    </citation>
    <scope>NUCLEOTIDE SEQUENCE [LARGE SCALE GENOMIC DNA]</scope>
    <source>
        <strain evidence="4">JCM 16961</strain>
    </source>
</reference>
<proteinExistence type="predicted"/>
<evidence type="ECO:0000313" key="3">
    <source>
        <dbReference type="EMBL" id="GAA3712014.1"/>
    </source>
</evidence>
<keyword evidence="2" id="KW-1133">Transmembrane helix</keyword>
<evidence type="ECO:0000256" key="1">
    <source>
        <dbReference type="SAM" id="MobiDB-lite"/>
    </source>
</evidence>
<keyword evidence="4" id="KW-1185">Reference proteome</keyword>
<evidence type="ECO:0000256" key="2">
    <source>
        <dbReference type="SAM" id="Phobius"/>
    </source>
</evidence>
<protein>
    <submittedName>
        <fullName evidence="3">Uncharacterized protein</fullName>
    </submittedName>
</protein>
<gene>
    <name evidence="3" type="ORF">GCM10022377_26830</name>
</gene>
<feature type="transmembrane region" description="Helical" evidence="2">
    <location>
        <begin position="19"/>
        <end position="40"/>
    </location>
</feature>
<feature type="region of interest" description="Disordered" evidence="1">
    <location>
        <begin position="53"/>
        <end position="72"/>
    </location>
</feature>